<dbReference type="EMBL" id="GL349461">
    <property type="protein sequence ID" value="KNC50377.1"/>
    <property type="molecule type" value="Genomic_DNA"/>
</dbReference>
<gene>
    <name evidence="1" type="ORF">AMSG_06864</name>
</gene>
<dbReference type="Proteomes" id="UP000054408">
    <property type="component" value="Unassembled WGS sequence"/>
</dbReference>
<evidence type="ECO:0000313" key="2">
    <source>
        <dbReference type="Proteomes" id="UP000054408"/>
    </source>
</evidence>
<protein>
    <submittedName>
        <fullName evidence="1">Uncharacterized protein</fullName>
    </submittedName>
</protein>
<organism evidence="1 2">
    <name type="scientific">Thecamonas trahens ATCC 50062</name>
    <dbReference type="NCBI Taxonomy" id="461836"/>
    <lineage>
        <taxon>Eukaryota</taxon>
        <taxon>Apusozoa</taxon>
        <taxon>Apusomonadida</taxon>
        <taxon>Apusomonadidae</taxon>
        <taxon>Thecamonas</taxon>
    </lineage>
</organism>
<keyword evidence="2" id="KW-1185">Reference proteome</keyword>
<evidence type="ECO:0000313" key="1">
    <source>
        <dbReference type="EMBL" id="KNC50377.1"/>
    </source>
</evidence>
<dbReference type="AlphaFoldDB" id="A0A0L0DDE9"/>
<accession>A0A0L0DDE9</accession>
<proteinExistence type="predicted"/>
<dbReference type="RefSeq" id="XP_013756919.1">
    <property type="nucleotide sequence ID" value="XM_013901465.1"/>
</dbReference>
<dbReference type="GeneID" id="25565935"/>
<name>A0A0L0DDE9_THETB</name>
<sequence length="157" mass="16862">MLRVATSLLTPSAAAVRSFAATAGASAALSKAQRAQLKDGLASAAASHPELRGVLDGLTDAQIDAEFAGYSAIREQAKKEKWDDHKLTQELYLWRVREFRAKLTKVQNQEVAVSADAKAAALSAMQKMYGSEAELGIPRAEVDAAVNYPEKIKVGQF</sequence>
<reference evidence="1 2" key="1">
    <citation type="submission" date="2010-05" db="EMBL/GenBank/DDBJ databases">
        <title>The Genome Sequence of Thecamonas trahens ATCC 50062.</title>
        <authorList>
            <consortium name="The Broad Institute Genome Sequencing Platform"/>
            <person name="Russ C."/>
            <person name="Cuomo C."/>
            <person name="Shea T."/>
            <person name="Young S.K."/>
            <person name="Zeng Q."/>
            <person name="Koehrsen M."/>
            <person name="Haas B."/>
            <person name="Borodovsky M."/>
            <person name="Guigo R."/>
            <person name="Alvarado L."/>
            <person name="Berlin A."/>
            <person name="Bochicchio J."/>
            <person name="Borenstein D."/>
            <person name="Chapman S."/>
            <person name="Chen Z."/>
            <person name="Freedman E."/>
            <person name="Gellesch M."/>
            <person name="Goldberg J."/>
            <person name="Griggs A."/>
            <person name="Gujja S."/>
            <person name="Heilman E."/>
            <person name="Heiman D."/>
            <person name="Hepburn T."/>
            <person name="Howarth C."/>
            <person name="Jen D."/>
            <person name="Larson L."/>
            <person name="Mehta T."/>
            <person name="Park D."/>
            <person name="Pearson M."/>
            <person name="Roberts A."/>
            <person name="Saif S."/>
            <person name="Shenoy N."/>
            <person name="Sisk P."/>
            <person name="Stolte C."/>
            <person name="Sykes S."/>
            <person name="Thomson T."/>
            <person name="Walk T."/>
            <person name="White J."/>
            <person name="Yandava C."/>
            <person name="Burger G."/>
            <person name="Gray M.W."/>
            <person name="Holland P.W.H."/>
            <person name="King N."/>
            <person name="Lang F.B.F."/>
            <person name="Roger A.J."/>
            <person name="Ruiz-Trillo I."/>
            <person name="Lander E."/>
            <person name="Nusbaum C."/>
        </authorList>
    </citation>
    <scope>NUCLEOTIDE SEQUENCE [LARGE SCALE GENOMIC DNA]</scope>
    <source>
        <strain evidence="1 2">ATCC 50062</strain>
    </source>
</reference>